<dbReference type="EMBL" id="SRRZ01000032">
    <property type="protein sequence ID" value="NQE34473.1"/>
    <property type="molecule type" value="Genomic_DNA"/>
</dbReference>
<comment type="caution">
    <text evidence="1">The sequence shown here is derived from an EMBL/GenBank/DDBJ whole genome shotgun (WGS) entry which is preliminary data.</text>
</comment>
<evidence type="ECO:0008006" key="3">
    <source>
        <dbReference type="Google" id="ProtNLM"/>
    </source>
</evidence>
<name>A0ABX2CX15_9CYAN</name>
<keyword evidence="2" id="KW-1185">Reference proteome</keyword>
<accession>A0ABX2CX15</accession>
<dbReference type="RefSeq" id="WP_246276726.1">
    <property type="nucleotide sequence ID" value="NZ_SRRZ01000032.1"/>
</dbReference>
<protein>
    <recommendedName>
        <fullName evidence="3">WD-repeat protein</fullName>
    </recommendedName>
</protein>
<dbReference type="Proteomes" id="UP000702425">
    <property type="component" value="Unassembled WGS sequence"/>
</dbReference>
<evidence type="ECO:0000313" key="2">
    <source>
        <dbReference type="Proteomes" id="UP000702425"/>
    </source>
</evidence>
<sequence length="167" mass="19034">MKDLQFMVHKSSENTAKDDAAKYDSAKYNERSFSTLMRALRLSQGYFSFVLVHCNSLALRQQIVDRLQATCAVKPRQLLLPESATTLYRTIAAELDGEQPTALMILGLESVQAIDRLLVSTNLLCSEFSKTFSFPVVFWVTDELLRKIVRTAPDLYNRMTTIRFISQ</sequence>
<reference evidence="1 2" key="1">
    <citation type="journal article" date="2020" name="Sci. Rep.">
        <title>A novel cyanobacterial geosmin producer, revising GeoA distribution and dispersion patterns in Bacteria.</title>
        <authorList>
            <person name="Churro C."/>
            <person name="Semedo-Aguiar A.P."/>
            <person name="Silva A.D."/>
            <person name="Pereira-Leal J.B."/>
            <person name="Leite R.B."/>
        </authorList>
    </citation>
    <scope>NUCLEOTIDE SEQUENCE [LARGE SCALE GENOMIC DNA]</scope>
    <source>
        <strain evidence="1 2">IPMA8</strain>
    </source>
</reference>
<proteinExistence type="predicted"/>
<organism evidence="1 2">
    <name type="scientific">Microcoleus asticus IPMA8</name>
    <dbReference type="NCBI Taxonomy" id="2563858"/>
    <lineage>
        <taxon>Bacteria</taxon>
        <taxon>Bacillati</taxon>
        <taxon>Cyanobacteriota</taxon>
        <taxon>Cyanophyceae</taxon>
        <taxon>Oscillatoriophycideae</taxon>
        <taxon>Oscillatoriales</taxon>
        <taxon>Microcoleaceae</taxon>
        <taxon>Microcoleus</taxon>
        <taxon>Microcoleus asticus</taxon>
    </lineage>
</organism>
<gene>
    <name evidence="1" type="ORF">E5S67_02199</name>
</gene>
<evidence type="ECO:0000313" key="1">
    <source>
        <dbReference type="EMBL" id="NQE34473.1"/>
    </source>
</evidence>